<name>A0A094JF36_9GAMM</name>
<keyword evidence="2" id="KW-1185">Reference proteome</keyword>
<dbReference type="EMBL" id="JPEO01000002">
    <property type="protein sequence ID" value="KFZ38545.1"/>
    <property type="molecule type" value="Genomic_DNA"/>
</dbReference>
<reference evidence="1 2" key="1">
    <citation type="submission" date="2014-06" db="EMBL/GenBank/DDBJ databases">
        <title>Shewanella sp. YQH10.</title>
        <authorList>
            <person name="Liu Y."/>
            <person name="Zeng R."/>
        </authorList>
    </citation>
    <scope>NUCLEOTIDE SEQUENCE [LARGE SCALE GENOMIC DNA]</scope>
    <source>
        <strain evidence="1 2">YQH10</strain>
    </source>
</reference>
<organism evidence="1 2">
    <name type="scientific">Shewanella mangrovi</name>
    <dbReference type="NCBI Taxonomy" id="1515746"/>
    <lineage>
        <taxon>Bacteria</taxon>
        <taxon>Pseudomonadati</taxon>
        <taxon>Pseudomonadota</taxon>
        <taxon>Gammaproteobacteria</taxon>
        <taxon>Alteromonadales</taxon>
        <taxon>Shewanellaceae</taxon>
        <taxon>Shewanella</taxon>
    </lineage>
</organism>
<dbReference type="AlphaFoldDB" id="A0A094JF36"/>
<proteinExistence type="predicted"/>
<evidence type="ECO:0000313" key="2">
    <source>
        <dbReference type="Proteomes" id="UP000029264"/>
    </source>
</evidence>
<dbReference type="STRING" id="1515746.HR45_03725"/>
<dbReference type="Proteomes" id="UP000029264">
    <property type="component" value="Unassembled WGS sequence"/>
</dbReference>
<gene>
    <name evidence="1" type="ORF">HR45_03725</name>
</gene>
<sequence length="164" mass="18910">MDAPVRFNLVLNSPDRRLLYLSLRLLLDGLLLRQQQLQRVENYTERTSLAKLLRLHRSMSFKLVGVLRLDMAQVSQWPSIKQVVSQLPSQLRQHFYGLQLQFTHDAATDPTVIGQQERALINWLRLSTGYFEAPLLRSLLADMIAAWQVCLESINADILRVGTR</sequence>
<dbReference type="RefSeq" id="WP_037439805.1">
    <property type="nucleotide sequence ID" value="NZ_JPEO01000002.1"/>
</dbReference>
<comment type="caution">
    <text evidence="1">The sequence shown here is derived from an EMBL/GenBank/DDBJ whole genome shotgun (WGS) entry which is preliminary data.</text>
</comment>
<protein>
    <submittedName>
        <fullName evidence="1">Uncharacterized protein</fullName>
    </submittedName>
</protein>
<evidence type="ECO:0000313" key="1">
    <source>
        <dbReference type="EMBL" id="KFZ38545.1"/>
    </source>
</evidence>
<accession>A0A094JF36</accession>